<gene>
    <name evidence="1" type="ORF">FHR32_005063</name>
</gene>
<proteinExistence type="predicted"/>
<comment type="caution">
    <text evidence="1">The sequence shown here is derived from an EMBL/GenBank/DDBJ whole genome shotgun (WGS) entry which is preliminary data.</text>
</comment>
<dbReference type="Proteomes" id="UP000534286">
    <property type="component" value="Unassembled WGS sequence"/>
</dbReference>
<dbReference type="EMBL" id="JACHJU010000002">
    <property type="protein sequence ID" value="MBB4940686.1"/>
    <property type="molecule type" value="Genomic_DNA"/>
</dbReference>
<evidence type="ECO:0000313" key="2">
    <source>
        <dbReference type="Proteomes" id="UP000534286"/>
    </source>
</evidence>
<keyword evidence="2" id="KW-1185">Reference proteome</keyword>
<dbReference type="AlphaFoldDB" id="A0A7W7RYP2"/>
<accession>A0A7W7RYP2</accession>
<protein>
    <submittedName>
        <fullName evidence="1">Uncharacterized protein</fullName>
    </submittedName>
</protein>
<evidence type="ECO:0000313" key="1">
    <source>
        <dbReference type="EMBL" id="MBB4940686.1"/>
    </source>
</evidence>
<sequence length="61" mass="6317">MAACYDAERIARLVAKAQESHVQALVDSWGAPTPDDLALVARVFGGSVHHSAPAATESEAA</sequence>
<name>A0A7W7RYP2_9ACTN</name>
<organism evidence="1 2">
    <name type="scientific">Streptosporangium album</name>
    <dbReference type="NCBI Taxonomy" id="47479"/>
    <lineage>
        <taxon>Bacteria</taxon>
        <taxon>Bacillati</taxon>
        <taxon>Actinomycetota</taxon>
        <taxon>Actinomycetes</taxon>
        <taxon>Streptosporangiales</taxon>
        <taxon>Streptosporangiaceae</taxon>
        <taxon>Streptosporangium</taxon>
    </lineage>
</organism>
<reference evidence="1 2" key="1">
    <citation type="submission" date="2020-08" db="EMBL/GenBank/DDBJ databases">
        <title>Sequencing the genomes of 1000 actinobacteria strains.</title>
        <authorList>
            <person name="Klenk H.-P."/>
        </authorList>
    </citation>
    <scope>NUCLEOTIDE SEQUENCE [LARGE SCALE GENOMIC DNA]</scope>
    <source>
        <strain evidence="1 2">DSM 43023</strain>
    </source>
</reference>